<organism evidence="2 3">
    <name type="scientific">Leptospira wolffii</name>
    <dbReference type="NCBI Taxonomy" id="409998"/>
    <lineage>
        <taxon>Bacteria</taxon>
        <taxon>Pseudomonadati</taxon>
        <taxon>Spirochaetota</taxon>
        <taxon>Spirochaetia</taxon>
        <taxon>Leptospirales</taxon>
        <taxon>Leptospiraceae</taxon>
        <taxon>Leptospira</taxon>
    </lineage>
</organism>
<accession>A0ABV5BJT3</accession>
<evidence type="ECO:0000256" key="1">
    <source>
        <dbReference type="SAM" id="SignalP"/>
    </source>
</evidence>
<name>A0ABV5BJT3_9LEPT</name>
<comment type="caution">
    <text evidence="2">The sequence shown here is derived from an EMBL/GenBank/DDBJ whole genome shotgun (WGS) entry which is preliminary data.</text>
</comment>
<dbReference type="Proteomes" id="UP001580391">
    <property type="component" value="Unassembled WGS sequence"/>
</dbReference>
<evidence type="ECO:0008006" key="4">
    <source>
        <dbReference type="Google" id="ProtNLM"/>
    </source>
</evidence>
<feature type="chain" id="PRO_5046319118" description="Tetratricopeptide repeat protein" evidence="1">
    <location>
        <begin position="21"/>
        <end position="393"/>
    </location>
</feature>
<keyword evidence="1" id="KW-0732">Signal</keyword>
<proteinExistence type="predicted"/>
<gene>
    <name evidence="2" type="ORF">ACE5IX_03570</name>
</gene>
<sequence>MQKFRLGFLAAILLCSQLHCATLGAVFIVGSPANGTKASIGTGIGFAGDMAIAVKIGSLGGVAYGLTSALTLLFIIGISVIDRDLEGHIEYAAYPKSPKGKSLQKLIGNARYTLLVIDPPSHPFFREKEIETEVSDSFDRFGYFRLISASKRGDLPLSNDWNELKKRSKTIGSETGSELILSVKLQSYSSGCGVESIQDILCEAGRLAAQQDKLCPKRPTAYRFSKIPIEAKLLNIETGESVIAASKDASSKNFATIGSLNCPADLPEAWKAAINESAEKILSEISPRMKETSFPRPITKDPNPEVEEILKDGYEELRGEIPNYRRALLKWQEADKISGGKSDGALINIGLYYVHIGAFDTAIRLFLQAEKLEGPNHKLARILRKKIEEENRN</sequence>
<protein>
    <recommendedName>
        <fullName evidence="4">Tetratricopeptide repeat protein</fullName>
    </recommendedName>
</protein>
<reference evidence="2 3" key="1">
    <citation type="submission" date="2024-09" db="EMBL/GenBank/DDBJ databases">
        <title>Taxonomic and Genotyping Characterization of Leptospira Strains isolated from Multiple Sources in Colombia highlights the importance of intermediate species.</title>
        <authorList>
            <person name="Torres Higuera L."/>
            <person name="Rojas Tapias D."/>
            <person name="Jimenez Velasquez S."/>
            <person name="Renjifo Ibanez C."/>
        </authorList>
    </citation>
    <scope>NUCLEOTIDE SEQUENCE [LARGE SCALE GENOMIC DNA]</scope>
    <source>
        <strain evidence="2 3">Lep080</strain>
    </source>
</reference>
<evidence type="ECO:0000313" key="3">
    <source>
        <dbReference type="Proteomes" id="UP001580391"/>
    </source>
</evidence>
<keyword evidence="3" id="KW-1185">Reference proteome</keyword>
<evidence type="ECO:0000313" key="2">
    <source>
        <dbReference type="EMBL" id="MFB5735569.1"/>
    </source>
</evidence>
<dbReference type="EMBL" id="JBHILJ010000001">
    <property type="protein sequence ID" value="MFB5735569.1"/>
    <property type="molecule type" value="Genomic_DNA"/>
</dbReference>
<feature type="signal peptide" evidence="1">
    <location>
        <begin position="1"/>
        <end position="20"/>
    </location>
</feature>
<dbReference type="RefSeq" id="WP_375516600.1">
    <property type="nucleotide sequence ID" value="NZ_JBHILI010000001.1"/>
</dbReference>